<evidence type="ECO:0000313" key="3">
    <source>
        <dbReference type="EMBL" id="SCN61387.1"/>
    </source>
</evidence>
<feature type="coiled-coil region" evidence="1">
    <location>
        <begin position="928"/>
        <end position="962"/>
    </location>
</feature>
<name>A0A1D3RYV6_PLACU</name>
<evidence type="ECO:0000256" key="2">
    <source>
        <dbReference type="SAM" id="MobiDB-lite"/>
    </source>
</evidence>
<protein>
    <submittedName>
        <fullName evidence="3">Uncharacterized protein</fullName>
    </submittedName>
</protein>
<feature type="region of interest" description="Disordered" evidence="2">
    <location>
        <begin position="1142"/>
        <end position="1219"/>
    </location>
</feature>
<feature type="coiled-coil region" evidence="1">
    <location>
        <begin position="344"/>
        <end position="371"/>
    </location>
</feature>
<feature type="compositionally biased region" description="Basic and acidic residues" evidence="2">
    <location>
        <begin position="1162"/>
        <end position="1188"/>
    </location>
</feature>
<evidence type="ECO:0000313" key="4">
    <source>
        <dbReference type="Proteomes" id="UP000195489"/>
    </source>
</evidence>
<proteinExistence type="predicted"/>
<dbReference type="AlphaFoldDB" id="A0A1D3RYV6"/>
<keyword evidence="1" id="KW-0175">Coiled coil</keyword>
<dbReference type="EMBL" id="LT608163">
    <property type="protein sequence ID" value="SCN61387.1"/>
    <property type="molecule type" value="Genomic_DNA"/>
</dbReference>
<organism evidence="3 4">
    <name type="scientific">Plasmodium chabaudi chabaudi</name>
    <dbReference type="NCBI Taxonomy" id="31271"/>
    <lineage>
        <taxon>Eukaryota</taxon>
        <taxon>Sar</taxon>
        <taxon>Alveolata</taxon>
        <taxon>Apicomplexa</taxon>
        <taxon>Aconoidasida</taxon>
        <taxon>Haemosporida</taxon>
        <taxon>Plasmodiidae</taxon>
        <taxon>Plasmodium</taxon>
        <taxon>Plasmodium (Vinckeia)</taxon>
    </lineage>
</organism>
<reference evidence="3 4" key="1">
    <citation type="submission" date="2016-08" db="EMBL/GenBank/DDBJ databases">
        <authorList>
            <consortium name="Pathogen Informatics"/>
        </authorList>
    </citation>
    <scope>NUCLEOTIDE SEQUENCE [LARGE SCALE GENOMIC DNA]</scope>
    <source>
        <strain evidence="3 4">CB</strain>
    </source>
</reference>
<feature type="region of interest" description="Disordered" evidence="2">
    <location>
        <begin position="1052"/>
        <end position="1071"/>
    </location>
</feature>
<sequence length="1277" mass="150359">MNSMHKLYHFENKDDDIYINSFFRKNIYRKYEFKPKYCDKPKCDVTKNKSGAHFKRVSNNSWYDTSVYNKEKDIYLLCKEMKNENNPINILRSVEKDEEIKKGMNNYENVCNFKIDKYTDIHNNILKNNPYNSLYMNRKGRSNKSMNIKDSSSIVEINASLNIESKTSTELVDKIRHSTKDHKGKYEEKDDELEEKNKNIKTEKNILRLRNVIKSNLRLKKENLTRTSSAYCNDNIEKDDFKKRCKSNIVNCKVMKGKGIQKKWVDNFNSEFDINNLDELKNKSICLNNNNSKFKNVRGLRLKDKKENYWDYLIDSSYIYNKFNKKPKHGKKEKMIFPKIEDMLEMENCNLEQGEERKKNFKKNNKFLTIDNSKNRKISQLFDNKFYQINEKLKKEPSLDEIDINNEYKNKKESYNKLLLDIYDTQNSEINFDEHHKKEDTTHVGKESIDLDVTEFESENRLREKNKEVYHLMEKIELNGMEKSVKTKNKHYSKYMDYNININRNISDEIGKKVDDPQVCINDYNFNSNDKGVQFSKGNMSDNISIDFKIYKPILMNFVTQIIVEMGNRILKSVYINEYPQTFNVIIQKMNKTNNEQIINKIRNKMISIKDEDLIKFIYLNNYKEIGYSYICIKNVLKLGMDGGMFILVSNEKKDTMNHKHFMHSQIIPINKQEINILKPKIFMNYKIYCPKLFIDLLPINEIITYKEKIKYFEDMIRQLYVFIQNSYSMKYTKNIFSPKEIKARIIYNRSKGLDKGAENIVNKKKCSSYKIENLEVRKKNTSKNYDSINEFSQVYEKKPIQNNTHDEHIQTEKELNNPAFNITNNTPHKTVLNNINVKDKENYLDIEMVKKSVNTPSDGKNCKTSENFQNNSNTKKVNIQKEVSLDEMNEPATDNTHNFSEAKDQKCKTKKEQKKRIVLSSKTNEISNENKNKIDELYNVIEKLKKEVESKSLEINKLKHSNNNIKILYKSCYKKMYNHEDKKKNKKMQICRNNLFLSKFNDMYNYEIIHEDVEKNVLINPSIENTSYFEKENEEITDVPKQDVNRKEEKIDYNEQQEESQPNKYGTDVGSQDLDAAVDAAVDANTTLDEIDVGEGNTTISNKKTKHHLDNIENKLIEFGMLLENNEVIKNELNKLDVVNDESDGQDKEPTQSESPLPDVNDSKNGESKNGESKNGESKNGESKNDENENGENENGENENGENENGENENGENENLYDYGDINYNEEMCAQPIVDNSDSEKCFTNKVKKINKYDNNIRFNFPLNFVKSCSRHSSPE</sequence>
<gene>
    <name evidence="3" type="ORF">PCHCB_000294000</name>
</gene>
<evidence type="ECO:0000256" key="1">
    <source>
        <dbReference type="SAM" id="Coils"/>
    </source>
</evidence>
<feature type="coiled-coil region" evidence="1">
    <location>
        <begin position="179"/>
        <end position="210"/>
    </location>
</feature>
<accession>A0A1D3RYV6</accession>
<dbReference type="Proteomes" id="UP000195489">
    <property type="component" value="Chromosome 11"/>
</dbReference>
<feature type="compositionally biased region" description="Acidic residues" evidence="2">
    <location>
        <begin position="1189"/>
        <end position="1213"/>
    </location>
</feature>